<sequence>MLAVDRLKRIEELLVENGSVMISNLSELLNVSEETIRRDLEKLEKKSKLRRVRGGAYLPEVSDHEVPIGIRENIFLEEKELIGKKCVELIEEGECIMLDSSTTALHIAQNLNISKKKATIITNSVKIAYEFQNSRNIELICLGGTLRKCTSSFVGYITTDSLEKLSADKAFVSCTSINVDFGVTDNHELESVVRKNMLMNSVKKYLVIDYTKFDTPAINKICELSDLDAIITDKKIPKQYQDDLIKNEVEVIIASDDGR</sequence>
<dbReference type="InterPro" id="IPR018356">
    <property type="entry name" value="Tscrpt_reg_HTH_DeoR_CS"/>
</dbReference>
<dbReference type="PANTHER" id="PTHR30363">
    <property type="entry name" value="HTH-TYPE TRANSCRIPTIONAL REGULATOR SRLR-RELATED"/>
    <property type="match status" value="1"/>
</dbReference>
<evidence type="ECO:0000313" key="5">
    <source>
        <dbReference type="EMBL" id="QGU94362.1"/>
    </source>
</evidence>
<evidence type="ECO:0000259" key="4">
    <source>
        <dbReference type="PROSITE" id="PS51000"/>
    </source>
</evidence>
<evidence type="ECO:0000256" key="3">
    <source>
        <dbReference type="ARBA" id="ARBA00023163"/>
    </source>
</evidence>
<dbReference type="InterPro" id="IPR036388">
    <property type="entry name" value="WH-like_DNA-bd_sf"/>
</dbReference>
<dbReference type="EMBL" id="CP046522">
    <property type="protein sequence ID" value="QGU94362.1"/>
    <property type="molecule type" value="Genomic_DNA"/>
</dbReference>
<evidence type="ECO:0000313" key="6">
    <source>
        <dbReference type="Proteomes" id="UP000422764"/>
    </source>
</evidence>
<dbReference type="InterPro" id="IPR014036">
    <property type="entry name" value="DeoR-like_C"/>
</dbReference>
<dbReference type="Gene3D" id="3.40.50.1360">
    <property type="match status" value="1"/>
</dbReference>
<feature type="domain" description="HTH deoR-type" evidence="4">
    <location>
        <begin position="3"/>
        <end position="58"/>
    </location>
</feature>
<evidence type="ECO:0000256" key="2">
    <source>
        <dbReference type="ARBA" id="ARBA00023125"/>
    </source>
</evidence>
<accession>A0A6I6EKU1</accession>
<dbReference type="SUPFAM" id="SSF46785">
    <property type="entry name" value="Winged helix' DNA-binding domain"/>
    <property type="match status" value="1"/>
</dbReference>
<dbReference type="InterPro" id="IPR050313">
    <property type="entry name" value="Carb_Metab_HTH_regulators"/>
</dbReference>
<dbReference type="Gene3D" id="1.10.10.10">
    <property type="entry name" value="Winged helix-like DNA-binding domain superfamily/Winged helix DNA-binding domain"/>
    <property type="match status" value="1"/>
</dbReference>
<dbReference type="Proteomes" id="UP000422764">
    <property type="component" value="Chromosome"/>
</dbReference>
<organism evidence="5 6">
    <name type="scientific">Clostridium bovifaecis</name>
    <dbReference type="NCBI Taxonomy" id="2184719"/>
    <lineage>
        <taxon>Bacteria</taxon>
        <taxon>Bacillati</taxon>
        <taxon>Bacillota</taxon>
        <taxon>Clostridia</taxon>
        <taxon>Eubacteriales</taxon>
        <taxon>Clostridiaceae</taxon>
        <taxon>Clostridium</taxon>
    </lineage>
</organism>
<keyword evidence="6" id="KW-1185">Reference proteome</keyword>
<gene>
    <name evidence="5" type="ORF">GOM49_03920</name>
</gene>
<keyword evidence="2" id="KW-0238">DNA-binding</keyword>
<dbReference type="SUPFAM" id="SSF100950">
    <property type="entry name" value="NagB/RpiA/CoA transferase-like"/>
    <property type="match status" value="1"/>
</dbReference>
<dbReference type="SMART" id="SM00420">
    <property type="entry name" value="HTH_DEOR"/>
    <property type="match status" value="1"/>
</dbReference>
<keyword evidence="3" id="KW-0804">Transcription</keyword>
<dbReference type="InterPro" id="IPR036390">
    <property type="entry name" value="WH_DNA-bd_sf"/>
</dbReference>
<name>A0A6I6EKU1_9CLOT</name>
<dbReference type="Pfam" id="PF00455">
    <property type="entry name" value="DeoRC"/>
    <property type="match status" value="1"/>
</dbReference>
<dbReference type="Pfam" id="PF08220">
    <property type="entry name" value="HTH_DeoR"/>
    <property type="match status" value="1"/>
</dbReference>
<proteinExistence type="predicted"/>
<dbReference type="GO" id="GO:0003700">
    <property type="term" value="F:DNA-binding transcription factor activity"/>
    <property type="evidence" value="ECO:0007669"/>
    <property type="project" value="InterPro"/>
</dbReference>
<dbReference type="PROSITE" id="PS00894">
    <property type="entry name" value="HTH_DEOR_1"/>
    <property type="match status" value="1"/>
</dbReference>
<dbReference type="InterPro" id="IPR001034">
    <property type="entry name" value="DeoR_HTH"/>
</dbReference>
<reference evidence="5 6" key="1">
    <citation type="submission" date="2019-12" db="EMBL/GenBank/DDBJ databases">
        <title>Genome sequenceing of Clostridium bovifaecis.</title>
        <authorList>
            <person name="Yao Y."/>
        </authorList>
    </citation>
    <scope>NUCLEOTIDE SEQUENCE [LARGE SCALE GENOMIC DNA]</scope>
    <source>
        <strain evidence="5 6">BXX</strain>
    </source>
</reference>
<dbReference type="SMART" id="SM01134">
    <property type="entry name" value="DeoRC"/>
    <property type="match status" value="1"/>
</dbReference>
<dbReference type="GO" id="GO:0003677">
    <property type="term" value="F:DNA binding"/>
    <property type="evidence" value="ECO:0007669"/>
    <property type="project" value="UniProtKB-KW"/>
</dbReference>
<dbReference type="AlphaFoldDB" id="A0A6I6EKU1"/>
<dbReference type="PANTHER" id="PTHR30363:SF44">
    <property type="entry name" value="AGA OPERON TRANSCRIPTIONAL REPRESSOR-RELATED"/>
    <property type="match status" value="1"/>
</dbReference>
<dbReference type="InterPro" id="IPR037171">
    <property type="entry name" value="NagB/RpiA_transferase-like"/>
</dbReference>
<keyword evidence="1" id="KW-0805">Transcription regulation</keyword>
<protein>
    <submittedName>
        <fullName evidence="5">DeoR family transcriptional regulator</fullName>
    </submittedName>
</protein>
<evidence type="ECO:0000256" key="1">
    <source>
        <dbReference type="ARBA" id="ARBA00023015"/>
    </source>
</evidence>
<dbReference type="PRINTS" id="PR00037">
    <property type="entry name" value="HTHLACR"/>
</dbReference>
<dbReference type="PROSITE" id="PS51000">
    <property type="entry name" value="HTH_DEOR_2"/>
    <property type="match status" value="1"/>
</dbReference>